<evidence type="ECO:0000313" key="4">
    <source>
        <dbReference type="EMBL" id="SVA13332.1"/>
    </source>
</evidence>
<dbReference type="PANTHER" id="PTHR13343">
    <property type="entry name" value="CREG1 PROTEIN"/>
    <property type="match status" value="1"/>
</dbReference>
<organism evidence="4">
    <name type="scientific">marine metagenome</name>
    <dbReference type="NCBI Taxonomy" id="408172"/>
    <lineage>
        <taxon>unclassified sequences</taxon>
        <taxon>metagenomes</taxon>
        <taxon>ecological metagenomes</taxon>
    </lineage>
</organism>
<dbReference type="PANTHER" id="PTHR13343:SF24">
    <property type="entry name" value="OS07G0573800 PROTEIN"/>
    <property type="match status" value="1"/>
</dbReference>
<dbReference type="InterPro" id="IPR037119">
    <property type="entry name" value="Haem_oxidase_HugZ-like_sf"/>
</dbReference>
<dbReference type="Gene3D" id="3.20.180.10">
    <property type="entry name" value="PNP-oxidase-like"/>
    <property type="match status" value="1"/>
</dbReference>
<evidence type="ECO:0000259" key="2">
    <source>
        <dbReference type="Pfam" id="PF10615"/>
    </source>
</evidence>
<dbReference type="GO" id="GO:0005737">
    <property type="term" value="C:cytoplasm"/>
    <property type="evidence" value="ECO:0007669"/>
    <property type="project" value="UniProtKB-ARBA"/>
</dbReference>
<accession>A0A381TB02</accession>
<feature type="non-terminal residue" evidence="4">
    <location>
        <position position="1"/>
    </location>
</feature>
<name>A0A381TB02_9ZZZZ</name>
<dbReference type="EMBL" id="UINC01004304">
    <property type="protein sequence ID" value="SVA13332.1"/>
    <property type="molecule type" value="Genomic_DNA"/>
</dbReference>
<evidence type="ECO:0000256" key="1">
    <source>
        <dbReference type="SAM" id="MobiDB-lite"/>
    </source>
</evidence>
<proteinExistence type="predicted"/>
<dbReference type="AlphaFoldDB" id="A0A381TB02"/>
<feature type="domain" description="CREG-like beta-barrel" evidence="3">
    <location>
        <begin position="48"/>
        <end position="192"/>
    </location>
</feature>
<reference evidence="4" key="1">
    <citation type="submission" date="2018-05" db="EMBL/GenBank/DDBJ databases">
        <authorList>
            <person name="Lanie J.A."/>
            <person name="Ng W.-L."/>
            <person name="Kazmierczak K.M."/>
            <person name="Andrzejewski T.M."/>
            <person name="Davidsen T.M."/>
            <person name="Wayne K.J."/>
            <person name="Tettelin H."/>
            <person name="Glass J.I."/>
            <person name="Rusch D."/>
            <person name="Podicherti R."/>
            <person name="Tsui H.-C.T."/>
            <person name="Winkler M.E."/>
        </authorList>
    </citation>
    <scope>NUCLEOTIDE SEQUENCE</scope>
</reference>
<dbReference type="InterPro" id="IPR019595">
    <property type="entry name" value="DUF2470"/>
</dbReference>
<dbReference type="Pfam" id="PF13883">
    <property type="entry name" value="CREG_beta-barrel"/>
    <property type="match status" value="1"/>
</dbReference>
<dbReference type="InterPro" id="IPR055343">
    <property type="entry name" value="CREG_beta-barrel"/>
</dbReference>
<dbReference type="Gene3D" id="2.30.110.10">
    <property type="entry name" value="Electron Transport, Fmn-binding Protein, Chain A"/>
    <property type="match status" value="1"/>
</dbReference>
<feature type="domain" description="DUF2470" evidence="2">
    <location>
        <begin position="204"/>
        <end position="278"/>
    </location>
</feature>
<sequence length="290" mass="31202">VTRGSEGPRVCDVLPQPGSLVTMPTDAHSRPTGDAPEPLYDLNVATPTHAERARTLVSRISTGTLCTLAAEPEGFPYGSFVTVAFDNGHPVFLVSTMAEHTRNLQRDSRASLLVAETGSADPLANGRVTLLGSCTRVEGDGGSARAAFLETHPNAAYYVDFGDFGFWRLKVESIRYIGGYGRMSWVEAADWQAAEPDPLAEAASDIITHMNDDHADAAVLYCRAFSKATKISAATMTGVDRYGFEMSAETAEGPRPVRLMFPQPVGTSDEVRTALVTMLKMARITLEAKT</sequence>
<dbReference type="Pfam" id="PF10615">
    <property type="entry name" value="DUF2470"/>
    <property type="match status" value="1"/>
</dbReference>
<protein>
    <submittedName>
        <fullName evidence="4">Uncharacterized protein</fullName>
    </submittedName>
</protein>
<feature type="region of interest" description="Disordered" evidence="1">
    <location>
        <begin position="1"/>
        <end position="36"/>
    </location>
</feature>
<dbReference type="SUPFAM" id="SSF50475">
    <property type="entry name" value="FMN-binding split barrel"/>
    <property type="match status" value="1"/>
</dbReference>
<gene>
    <name evidence="4" type="ORF">METZ01_LOCUS66186</name>
</gene>
<evidence type="ECO:0000259" key="3">
    <source>
        <dbReference type="Pfam" id="PF13883"/>
    </source>
</evidence>
<dbReference type="InterPro" id="IPR012349">
    <property type="entry name" value="Split_barrel_FMN-bd"/>
</dbReference>